<proteinExistence type="predicted"/>
<evidence type="ECO:0000313" key="1">
    <source>
        <dbReference type="EMBL" id="SHE42273.1"/>
    </source>
</evidence>
<dbReference type="RefSeq" id="WP_073191753.1">
    <property type="nucleotide sequence ID" value="NZ_FQTW01000001.1"/>
</dbReference>
<name>A0A1M4TCX2_9FLAO</name>
<dbReference type="Pfam" id="PF14054">
    <property type="entry name" value="DUF4249"/>
    <property type="match status" value="1"/>
</dbReference>
<dbReference type="PROSITE" id="PS51257">
    <property type="entry name" value="PROKAR_LIPOPROTEIN"/>
    <property type="match status" value="1"/>
</dbReference>
<sequence>MAKQIKYIVLLTMSIILISCEDVVEVNLETAQPRLVIDAALKWEKGTAGNYQEIRISRSRGFYDETPSMVSGATVEVINSENTVFEFTDMNANGIYTTNDFQPQLNEVYTLLVEVDGRTFEATEQLMPVATIDSVQQRNDGGFSGEDIELKAFYKDPVETENYNLFTFDVDFIAFPEFEIYDDEFNNGNTNFAFYTEEDLEAGNTVEIINHGISEDYYNYLVILLNQIGSSGGPFQTQPAVVRGNINDVDNPDEYIFGYFSLSEIDRVNYTVNE</sequence>
<organism evidence="1 2">
    <name type="scientific">Psychroflexus salarius</name>
    <dbReference type="NCBI Taxonomy" id="1155689"/>
    <lineage>
        <taxon>Bacteria</taxon>
        <taxon>Pseudomonadati</taxon>
        <taxon>Bacteroidota</taxon>
        <taxon>Flavobacteriia</taxon>
        <taxon>Flavobacteriales</taxon>
        <taxon>Flavobacteriaceae</taxon>
        <taxon>Psychroflexus</taxon>
    </lineage>
</organism>
<dbReference type="EMBL" id="FQTW01000001">
    <property type="protein sequence ID" value="SHE42273.1"/>
    <property type="molecule type" value="Genomic_DNA"/>
</dbReference>
<dbReference type="Proteomes" id="UP000184462">
    <property type="component" value="Unassembled WGS sequence"/>
</dbReference>
<protein>
    <recommendedName>
        <fullName evidence="3">DUF4249 domain-containing protein</fullName>
    </recommendedName>
</protein>
<reference evidence="1 2" key="1">
    <citation type="submission" date="2016-11" db="EMBL/GenBank/DDBJ databases">
        <authorList>
            <person name="Jaros S."/>
            <person name="Januszkiewicz K."/>
            <person name="Wedrychowicz H."/>
        </authorList>
    </citation>
    <scope>NUCLEOTIDE SEQUENCE [LARGE SCALE GENOMIC DNA]</scope>
    <source>
        <strain evidence="1 2">DSM 25661</strain>
    </source>
</reference>
<evidence type="ECO:0000313" key="2">
    <source>
        <dbReference type="Proteomes" id="UP000184462"/>
    </source>
</evidence>
<dbReference type="AlphaFoldDB" id="A0A1M4TCX2"/>
<dbReference type="STRING" id="1155689.SAMN05444278_101595"/>
<gene>
    <name evidence="1" type="ORF">SAMN05444278_101595</name>
</gene>
<dbReference type="OrthoDB" id="1430047at2"/>
<keyword evidence="2" id="KW-1185">Reference proteome</keyword>
<dbReference type="InterPro" id="IPR025345">
    <property type="entry name" value="DUF4249"/>
</dbReference>
<evidence type="ECO:0008006" key="3">
    <source>
        <dbReference type="Google" id="ProtNLM"/>
    </source>
</evidence>
<accession>A0A1M4TCX2</accession>